<accession>A0A6I9SYH0</accession>
<evidence type="ECO:0000313" key="10">
    <source>
        <dbReference type="Proteomes" id="UP000504604"/>
    </source>
</evidence>
<dbReference type="InterPro" id="IPR012940">
    <property type="entry name" value="NABP"/>
</dbReference>
<evidence type="ECO:0000256" key="8">
    <source>
        <dbReference type="SAM" id="MobiDB-lite"/>
    </source>
</evidence>
<feature type="repeat" description="Pumilio" evidence="7">
    <location>
        <begin position="671"/>
        <end position="706"/>
    </location>
</feature>
<feature type="region of interest" description="Disordered" evidence="8">
    <location>
        <begin position="276"/>
        <end position="299"/>
    </location>
</feature>
<dbReference type="RefSeq" id="XP_011072778.1">
    <property type="nucleotide sequence ID" value="XM_011074476.2"/>
</dbReference>
<dbReference type="Gene3D" id="1.25.10.10">
    <property type="entry name" value="Leucine-rich Repeat Variant"/>
    <property type="match status" value="1"/>
</dbReference>
<evidence type="ECO:0000256" key="7">
    <source>
        <dbReference type="PROSITE-ProRule" id="PRU00317"/>
    </source>
</evidence>
<comment type="subcellular location">
    <subcellularLocation>
        <location evidence="1">Cytoplasm</location>
    </subcellularLocation>
</comment>
<dbReference type="PROSITE" id="PS50303">
    <property type="entry name" value="PUM_HD"/>
    <property type="match status" value="1"/>
</dbReference>
<dbReference type="PANTHER" id="PTHR12537">
    <property type="entry name" value="RNA BINDING PROTEIN PUMILIO-RELATED"/>
    <property type="match status" value="1"/>
</dbReference>
<comment type="function">
    <text evidence="6">Sequence-specific RNA-binding protein that regulates translation and mRNA stability by binding the 3'-UTR of target mRNAs. Binds the APUM-binding elements (APBEs) in the 3'-UTR mRNA sequence of CLV1, PNH, WUS and FAS2.</text>
</comment>
<feature type="compositionally biased region" description="Polar residues" evidence="8">
    <location>
        <begin position="276"/>
        <end position="290"/>
    </location>
</feature>
<feature type="compositionally biased region" description="Basic and acidic residues" evidence="8">
    <location>
        <begin position="169"/>
        <end position="181"/>
    </location>
</feature>
<dbReference type="InterPro" id="IPR001313">
    <property type="entry name" value="Pumilio_RNA-bd_rpt"/>
</dbReference>
<dbReference type="FunFam" id="1.25.10.10:FF:000004">
    <property type="entry name" value="Pumilio homolog 1 isoform 2"/>
    <property type="match status" value="1"/>
</dbReference>
<feature type="repeat" description="Pumilio" evidence="7">
    <location>
        <begin position="815"/>
        <end position="851"/>
    </location>
</feature>
<feature type="repeat" description="Pumilio" evidence="7">
    <location>
        <begin position="743"/>
        <end position="779"/>
    </location>
</feature>
<dbReference type="InterPro" id="IPR033712">
    <property type="entry name" value="Pumilio_RNA-bd"/>
</dbReference>
<dbReference type="InParanoid" id="A0A6I9SYH0"/>
<feature type="region of interest" description="Disordered" evidence="8">
    <location>
        <begin position="212"/>
        <end position="261"/>
    </location>
</feature>
<evidence type="ECO:0000256" key="5">
    <source>
        <dbReference type="ARBA" id="ARBA00022884"/>
    </source>
</evidence>
<evidence type="ECO:0000256" key="6">
    <source>
        <dbReference type="ARBA" id="ARBA00055193"/>
    </source>
</evidence>
<feature type="repeat" description="Pumilio" evidence="7">
    <location>
        <begin position="852"/>
        <end position="887"/>
    </location>
</feature>
<dbReference type="CDD" id="cd07920">
    <property type="entry name" value="Pumilio"/>
    <property type="match status" value="1"/>
</dbReference>
<keyword evidence="4" id="KW-0810">Translation regulation</keyword>
<proteinExistence type="predicted"/>
<feature type="compositionally biased region" description="Basic and acidic residues" evidence="8">
    <location>
        <begin position="224"/>
        <end position="235"/>
    </location>
</feature>
<dbReference type="PANTHER" id="PTHR12537:SF119">
    <property type="entry name" value="PUMILIO HOMOLOG 6, CHLOROPLASTIC"/>
    <property type="match status" value="1"/>
</dbReference>
<dbReference type="SUPFAM" id="SSF48371">
    <property type="entry name" value="ARM repeat"/>
    <property type="match status" value="1"/>
</dbReference>
<feature type="region of interest" description="Disordered" evidence="8">
    <location>
        <begin position="156"/>
        <end position="181"/>
    </location>
</feature>
<dbReference type="InterPro" id="IPR033133">
    <property type="entry name" value="PUM-HD"/>
</dbReference>
<dbReference type="AlphaFoldDB" id="A0A6I9SYH0"/>
<keyword evidence="3" id="KW-0677">Repeat</keyword>
<feature type="repeat" description="Pumilio" evidence="7">
    <location>
        <begin position="888"/>
        <end position="923"/>
    </location>
</feature>
<evidence type="ECO:0000259" key="9">
    <source>
        <dbReference type="PROSITE" id="PS50303"/>
    </source>
</evidence>
<name>A0A6I9SYH0_SESIN</name>
<dbReference type="Proteomes" id="UP000504604">
    <property type="component" value="Linkage group LG3"/>
</dbReference>
<reference evidence="11" key="1">
    <citation type="submission" date="2025-08" db="UniProtKB">
        <authorList>
            <consortium name="RefSeq"/>
        </authorList>
    </citation>
    <scope>IDENTIFICATION</scope>
</reference>
<dbReference type="KEGG" id="sind:105157937"/>
<dbReference type="GO" id="GO:0006417">
    <property type="term" value="P:regulation of translation"/>
    <property type="evidence" value="ECO:0007669"/>
    <property type="project" value="UniProtKB-KW"/>
</dbReference>
<evidence type="ECO:0000313" key="11">
    <source>
        <dbReference type="RefSeq" id="XP_011072778.1"/>
    </source>
</evidence>
<feature type="compositionally biased region" description="Low complexity" evidence="8">
    <location>
        <begin position="236"/>
        <end position="249"/>
    </location>
</feature>
<dbReference type="Pfam" id="PF00806">
    <property type="entry name" value="PUF"/>
    <property type="match status" value="8"/>
</dbReference>
<sequence length="1000" mass="109945">MATEDPMRIVDTAAPANWPPSTPTVSFASSPTTVVTDELGLLLRRQNIQTHPTNLAPNRSGSAPPSMETSFAASAHLSSFPTLTTGLENFQSKHLLPPDSLYSTYQHLNTNLDSTLVPPTILTENIHLPRHAGVSGNNWRLPYVDDHGIGSVYVPRSSLSTHEEEPEDDRSPEGASDDRAKSSRFMLQQKTLAFNGRHKSLVDLIQEDFPRTPSPVFSQSRPSSHVDDPSDRDLKSLSLDSLSYKGSKSPEPKSGIGSGCKIEISTGSTATIDLSTASVPISSTQDTPGRSLSPEKDGITSKDAYFTSDFVSGDAIGSDASRNLHKVEDDQDKLELGLDEQNELHLKNTYSRRSAVFHVPKSQVQETGQRANTNHMEKVPHGHLKITSVEMHQLPRVPGVPPPLYATTPAYMAPGNSFYANFGASGLYSPQYSGYAMGSSFLPPYLAGYPPHTGFPFHFNANSGQSFSVQSAGIPTGERVSKGSVMQSLNRFYGHPGLTPHPTFSDPPSMQYFQQIVQDPYGVALQYSNLPSPGMISSQVDSFALRNNPTTAAYTGDQKFQLPHSGSVSIPSPRKIGVPGSSYLSSPTGLGFVPQFPASPLGSSVLPESPVVGSTSLGKRYDIGHSQSSARTVGGYAGWQGQRGVESIDHRKHSFLEELKASNARRIDLSDIVGRIVEFSIDQHGSRFIQQKLESCSVEEKESVFKEVLPHSSKLITDVFGNYVIQKFFEHGTYEQRKELASQLSGQMLPLSLQMYGCRVIQKALEVIEVDQKTQLVLELDGHVMRCVRDQNGNHVIQKCIECVPAERIGFIISAFQGQVAILSTHPYGCRVIQRVLEHCSDDLQCQSIVDEILESAYDLAHDQYGNYVTQHVLERGRPSERSRIISKLSGKIVQMSQHKYASNVVEKCLAFGDAAEREVLIEEILVQSEGNDNLLTMMKDQFANYVVQKILDISNDKQRETLLGRVRLHLVALKKYTYGKHIVARFEQMTCEDDGIPQP</sequence>
<organism evidence="10 11">
    <name type="scientific">Sesamum indicum</name>
    <name type="common">Oriental sesame</name>
    <name type="synonym">Sesamum orientale</name>
    <dbReference type="NCBI Taxonomy" id="4182"/>
    <lineage>
        <taxon>Eukaryota</taxon>
        <taxon>Viridiplantae</taxon>
        <taxon>Streptophyta</taxon>
        <taxon>Embryophyta</taxon>
        <taxon>Tracheophyta</taxon>
        <taxon>Spermatophyta</taxon>
        <taxon>Magnoliopsida</taxon>
        <taxon>eudicotyledons</taxon>
        <taxon>Gunneridae</taxon>
        <taxon>Pentapetalae</taxon>
        <taxon>asterids</taxon>
        <taxon>lamiids</taxon>
        <taxon>Lamiales</taxon>
        <taxon>Pedaliaceae</taxon>
        <taxon>Sesamum</taxon>
    </lineage>
</organism>
<feature type="repeat" description="Pumilio" evidence="7">
    <location>
        <begin position="924"/>
        <end position="965"/>
    </location>
</feature>
<evidence type="ECO:0000256" key="2">
    <source>
        <dbReference type="ARBA" id="ARBA00022490"/>
    </source>
</evidence>
<dbReference type="InterPro" id="IPR011989">
    <property type="entry name" value="ARM-like"/>
</dbReference>
<dbReference type="SMART" id="SM00025">
    <property type="entry name" value="Pumilio"/>
    <property type="match status" value="8"/>
</dbReference>
<dbReference type="PROSITE" id="PS50302">
    <property type="entry name" value="PUM"/>
    <property type="match status" value="7"/>
</dbReference>
<feature type="domain" description="PUM-HD" evidence="9">
    <location>
        <begin position="651"/>
        <end position="991"/>
    </location>
</feature>
<dbReference type="Pfam" id="PF07990">
    <property type="entry name" value="NABP"/>
    <property type="match status" value="1"/>
</dbReference>
<protein>
    <submittedName>
        <fullName evidence="11">Pumilio homolog 5 isoform X1</fullName>
    </submittedName>
</protein>
<keyword evidence="2" id="KW-0963">Cytoplasm</keyword>
<evidence type="ECO:0000256" key="1">
    <source>
        <dbReference type="ARBA" id="ARBA00004496"/>
    </source>
</evidence>
<keyword evidence="10" id="KW-1185">Reference proteome</keyword>
<keyword evidence="5" id="KW-0694">RNA-binding</keyword>
<dbReference type="InterPro" id="IPR016024">
    <property type="entry name" value="ARM-type_fold"/>
</dbReference>
<gene>
    <name evidence="11" type="primary">LOC105157937</name>
</gene>
<dbReference type="GO" id="GO:0005737">
    <property type="term" value="C:cytoplasm"/>
    <property type="evidence" value="ECO:0007669"/>
    <property type="project" value="UniProtKB-SubCell"/>
</dbReference>
<feature type="repeat" description="Pumilio" evidence="7">
    <location>
        <begin position="707"/>
        <end position="742"/>
    </location>
</feature>
<evidence type="ECO:0000256" key="3">
    <source>
        <dbReference type="ARBA" id="ARBA00022737"/>
    </source>
</evidence>
<dbReference type="OrthoDB" id="668540at2759"/>
<dbReference type="GeneID" id="105157937"/>
<dbReference type="GO" id="GO:0003729">
    <property type="term" value="F:mRNA binding"/>
    <property type="evidence" value="ECO:0007669"/>
    <property type="project" value="UniProtKB-ARBA"/>
</dbReference>
<evidence type="ECO:0000256" key="4">
    <source>
        <dbReference type="ARBA" id="ARBA00022845"/>
    </source>
</evidence>